<evidence type="ECO:0000256" key="1">
    <source>
        <dbReference type="SAM" id="MobiDB-lite"/>
    </source>
</evidence>
<reference evidence="2" key="1">
    <citation type="submission" date="2021-02" db="EMBL/GenBank/DDBJ databases">
        <authorList>
            <person name="Nowell W R."/>
        </authorList>
    </citation>
    <scope>NUCLEOTIDE SEQUENCE</scope>
</reference>
<organism evidence="2 3">
    <name type="scientific">Rotaria magnacalcarata</name>
    <dbReference type="NCBI Taxonomy" id="392030"/>
    <lineage>
        <taxon>Eukaryota</taxon>
        <taxon>Metazoa</taxon>
        <taxon>Spiralia</taxon>
        <taxon>Gnathifera</taxon>
        <taxon>Rotifera</taxon>
        <taxon>Eurotatoria</taxon>
        <taxon>Bdelloidea</taxon>
        <taxon>Philodinida</taxon>
        <taxon>Philodinidae</taxon>
        <taxon>Rotaria</taxon>
    </lineage>
</organism>
<proteinExistence type="predicted"/>
<protein>
    <submittedName>
        <fullName evidence="2">Uncharacterized protein</fullName>
    </submittedName>
</protein>
<evidence type="ECO:0000313" key="3">
    <source>
        <dbReference type="Proteomes" id="UP000681967"/>
    </source>
</evidence>
<evidence type="ECO:0000313" key="2">
    <source>
        <dbReference type="EMBL" id="CAF5079951.1"/>
    </source>
</evidence>
<accession>A0A8S3EMN1</accession>
<gene>
    <name evidence="2" type="ORF">BYL167_LOCUS61800</name>
</gene>
<feature type="non-terminal residue" evidence="2">
    <location>
        <position position="65"/>
    </location>
</feature>
<sequence length="65" mass="7146">MAKKKKPTAGQNELSPEDAGREFGISLKELETLMQTRGHEGVKELNETYGGLSGLAQKLKTHLIH</sequence>
<name>A0A8S3EMN1_9BILA</name>
<dbReference type="AlphaFoldDB" id="A0A8S3EMN1"/>
<dbReference type="Proteomes" id="UP000681967">
    <property type="component" value="Unassembled WGS sequence"/>
</dbReference>
<dbReference type="EMBL" id="CAJOBH010233314">
    <property type="protein sequence ID" value="CAF5079951.1"/>
    <property type="molecule type" value="Genomic_DNA"/>
</dbReference>
<feature type="region of interest" description="Disordered" evidence="1">
    <location>
        <begin position="1"/>
        <end position="23"/>
    </location>
</feature>
<comment type="caution">
    <text evidence="2">The sequence shown here is derived from an EMBL/GenBank/DDBJ whole genome shotgun (WGS) entry which is preliminary data.</text>
</comment>